<comment type="caution">
    <text evidence="7">The sequence shown here is derived from an EMBL/GenBank/DDBJ whole genome shotgun (WGS) entry which is preliminary data.</text>
</comment>
<dbReference type="Pfam" id="PF08240">
    <property type="entry name" value="ADH_N"/>
    <property type="match status" value="1"/>
</dbReference>
<dbReference type="SUPFAM" id="SSF51735">
    <property type="entry name" value="NAD(P)-binding Rossmann-fold domains"/>
    <property type="match status" value="1"/>
</dbReference>
<evidence type="ECO:0000259" key="6">
    <source>
        <dbReference type="Pfam" id="PF16912"/>
    </source>
</evidence>
<gene>
    <name evidence="7" type="ORF">XE02_1170</name>
</gene>
<name>A0A101I6X2_9BACT</name>
<evidence type="ECO:0000256" key="1">
    <source>
        <dbReference type="ARBA" id="ARBA00001947"/>
    </source>
</evidence>
<evidence type="ECO:0000256" key="2">
    <source>
        <dbReference type="ARBA" id="ARBA00022723"/>
    </source>
</evidence>
<dbReference type="InterPro" id="IPR050129">
    <property type="entry name" value="Zn_alcohol_dh"/>
</dbReference>
<dbReference type="AlphaFoldDB" id="A0A101I6X2"/>
<evidence type="ECO:0000256" key="4">
    <source>
        <dbReference type="ARBA" id="ARBA00023002"/>
    </source>
</evidence>
<dbReference type="InterPro" id="IPR013154">
    <property type="entry name" value="ADH-like_N"/>
</dbReference>
<dbReference type="InterPro" id="IPR031640">
    <property type="entry name" value="Glu_dehyd_C"/>
</dbReference>
<sequence length="336" mass="37025">MKAAIYKGIGKIEIDDISKPVIQADEGLVKIGMVGVCGTDIKTFNKGHHMFKPPCILGHEFTGKIVEKGASVEYDFGNASYVIAPYIECGKCEMCQKGVPELCSKKHWVEGAFTEYVKVPLEILKRATLKIPDHVPESTATLTEPLACAIHGIDKARITAEDRVLVVGSGPMGLLLGNALKNMKCETYISDIDENRLSMAENCGLKTIDFSESGFESFKNSDPRFDSIILANDRKELVDSLLPFVHPGGTFELFGGMSRDTVLEIDPYFIHYKEIDLVGAFGFSEKDFKKAFGFITSDPDSFSKLISKVWDLENIVEAFKDATDKTKAKIVVKVSS</sequence>
<dbReference type="Gene3D" id="3.40.50.720">
    <property type="entry name" value="NAD(P)-binding Rossmann-like Domain"/>
    <property type="match status" value="1"/>
</dbReference>
<comment type="cofactor">
    <cofactor evidence="1">
        <name>Zn(2+)</name>
        <dbReference type="ChEBI" id="CHEBI:29105"/>
    </cofactor>
</comment>
<dbReference type="GO" id="GO:0008270">
    <property type="term" value="F:zinc ion binding"/>
    <property type="evidence" value="ECO:0007669"/>
    <property type="project" value="InterPro"/>
</dbReference>
<accession>A0A101I6X2</accession>
<dbReference type="PANTHER" id="PTHR43401:SF2">
    <property type="entry name" value="L-THREONINE 3-DEHYDROGENASE"/>
    <property type="match status" value="1"/>
</dbReference>
<dbReference type="Proteomes" id="UP000055014">
    <property type="component" value="Unassembled WGS sequence"/>
</dbReference>
<keyword evidence="3" id="KW-0862">Zinc</keyword>
<dbReference type="GO" id="GO:0016491">
    <property type="term" value="F:oxidoreductase activity"/>
    <property type="evidence" value="ECO:0007669"/>
    <property type="project" value="UniProtKB-KW"/>
</dbReference>
<evidence type="ECO:0000313" key="8">
    <source>
        <dbReference type="Proteomes" id="UP000055014"/>
    </source>
</evidence>
<evidence type="ECO:0000256" key="3">
    <source>
        <dbReference type="ARBA" id="ARBA00022833"/>
    </source>
</evidence>
<feature type="domain" description="Alcohol dehydrogenase-like N-terminal" evidence="5">
    <location>
        <begin position="24"/>
        <end position="122"/>
    </location>
</feature>
<dbReference type="InterPro" id="IPR002328">
    <property type="entry name" value="ADH_Zn_CS"/>
</dbReference>
<reference evidence="8" key="1">
    <citation type="journal article" date="2015" name="MBio">
        <title>Genome-Resolved Metagenomic Analysis Reveals Roles for Candidate Phyla and Other Microbial Community Members in Biogeochemical Transformations in Oil Reservoirs.</title>
        <authorList>
            <person name="Hu P."/>
            <person name="Tom L."/>
            <person name="Singh A."/>
            <person name="Thomas B.C."/>
            <person name="Baker B.J."/>
            <person name="Piceno Y.M."/>
            <person name="Andersen G.L."/>
            <person name="Banfield J.F."/>
        </authorList>
    </citation>
    <scope>NUCLEOTIDE SEQUENCE [LARGE SCALE GENOMIC DNA]</scope>
</reference>
<dbReference type="Pfam" id="PF16912">
    <property type="entry name" value="Glu_dehyd_C"/>
    <property type="match status" value="1"/>
</dbReference>
<dbReference type="EMBL" id="LGGW01000119">
    <property type="protein sequence ID" value="KUK89055.1"/>
    <property type="molecule type" value="Genomic_DNA"/>
</dbReference>
<dbReference type="InterPro" id="IPR011032">
    <property type="entry name" value="GroES-like_sf"/>
</dbReference>
<keyword evidence="2" id="KW-0479">Metal-binding</keyword>
<protein>
    <submittedName>
        <fullName evidence="7">Alcohol dehydrogenase GroES domain protein</fullName>
    </submittedName>
</protein>
<feature type="domain" description="Glucose dehydrogenase C-terminal" evidence="6">
    <location>
        <begin position="140"/>
        <end position="329"/>
    </location>
</feature>
<evidence type="ECO:0000259" key="5">
    <source>
        <dbReference type="Pfam" id="PF08240"/>
    </source>
</evidence>
<evidence type="ECO:0000313" key="7">
    <source>
        <dbReference type="EMBL" id="KUK89055.1"/>
    </source>
</evidence>
<proteinExistence type="predicted"/>
<keyword evidence="4" id="KW-0560">Oxidoreductase</keyword>
<dbReference type="PATRIC" id="fig|1236046.5.peg.1000"/>
<dbReference type="PROSITE" id="PS00059">
    <property type="entry name" value="ADH_ZINC"/>
    <property type="match status" value="1"/>
</dbReference>
<dbReference type="PANTHER" id="PTHR43401">
    <property type="entry name" value="L-THREONINE 3-DEHYDROGENASE"/>
    <property type="match status" value="1"/>
</dbReference>
<dbReference type="SUPFAM" id="SSF50129">
    <property type="entry name" value="GroES-like"/>
    <property type="match status" value="1"/>
</dbReference>
<dbReference type="InterPro" id="IPR036291">
    <property type="entry name" value="NAD(P)-bd_dom_sf"/>
</dbReference>
<dbReference type="Gene3D" id="3.90.180.10">
    <property type="entry name" value="Medium-chain alcohol dehydrogenases, catalytic domain"/>
    <property type="match status" value="1"/>
</dbReference>
<organism evidence="7 8">
    <name type="scientific">Mesotoga infera</name>
    <dbReference type="NCBI Taxonomy" id="1236046"/>
    <lineage>
        <taxon>Bacteria</taxon>
        <taxon>Thermotogati</taxon>
        <taxon>Thermotogota</taxon>
        <taxon>Thermotogae</taxon>
        <taxon>Kosmotogales</taxon>
        <taxon>Kosmotogaceae</taxon>
        <taxon>Mesotoga</taxon>
    </lineage>
</organism>